<keyword evidence="2" id="KW-0442">Lipid degradation</keyword>
<keyword evidence="4" id="KW-0732">Signal</keyword>
<feature type="region of interest" description="Disordered" evidence="3">
    <location>
        <begin position="371"/>
        <end position="396"/>
    </location>
</feature>
<feature type="signal peptide" evidence="4">
    <location>
        <begin position="1"/>
        <end position="24"/>
    </location>
</feature>
<dbReference type="InterPro" id="IPR016035">
    <property type="entry name" value="Acyl_Trfase/lysoPLipase"/>
</dbReference>
<dbReference type="Pfam" id="PF01734">
    <property type="entry name" value="Patatin"/>
    <property type="match status" value="1"/>
</dbReference>
<feature type="short sequence motif" description="GXSXG" evidence="2">
    <location>
        <begin position="104"/>
        <end position="108"/>
    </location>
</feature>
<organism evidence="6 7">
    <name type="scientific">Rhodopseudomonas telluris</name>
    <dbReference type="NCBI Taxonomy" id="644215"/>
    <lineage>
        <taxon>Bacteria</taxon>
        <taxon>Pseudomonadati</taxon>
        <taxon>Pseudomonadota</taxon>
        <taxon>Alphaproteobacteria</taxon>
        <taxon>Hyphomicrobiales</taxon>
        <taxon>Nitrobacteraceae</taxon>
        <taxon>Rhodopseudomonas</taxon>
    </lineage>
</organism>
<keyword evidence="2" id="KW-0378">Hydrolase</keyword>
<dbReference type="EMBL" id="JBHLWM010000005">
    <property type="protein sequence ID" value="MFC0241186.1"/>
    <property type="molecule type" value="Genomic_DNA"/>
</dbReference>
<sequence>MRRMSRPLVVSLVIALSWMLAACASPPRVPYTVAEAKAARVLNMDDLRRYADEPASAFAGTKLVAGPRYYLALSGGGADGAYGAGLLNGWTAAGTRPNFSIVSGVSTGALIAPFAFLGPQYDPTLREFYTSGIAETLLDSPNPLNAIFGSGLFGNKRLRELVAQYISQDFVAAVASEYAKGRMLFVVTTNLDSQRSVIWDLGRIASLQTPESLNLFRDVVAASASLPAVFPPMLINAEAGSARFQEMHVDGGVMAPVLTLPEAYLLRNASGKMLDLQLYILINNKIEPEFQVVPDRTLEIAGRSSSTIVKTQTRSILYTTYDFARRNKFGFNLSYIEADRPVSPAGFNTAYMRDLFQYGYDKAMSGHAWEKAPPADAPPAAPMAETSRVRRVAGAN</sequence>
<keyword evidence="1 2" id="KW-0443">Lipid metabolism</keyword>
<evidence type="ECO:0000256" key="2">
    <source>
        <dbReference type="PROSITE-ProRule" id="PRU01161"/>
    </source>
</evidence>
<evidence type="ECO:0000313" key="6">
    <source>
        <dbReference type="EMBL" id="MFC0241186.1"/>
    </source>
</evidence>
<evidence type="ECO:0000259" key="5">
    <source>
        <dbReference type="PROSITE" id="PS51635"/>
    </source>
</evidence>
<evidence type="ECO:0000256" key="4">
    <source>
        <dbReference type="SAM" id="SignalP"/>
    </source>
</evidence>
<feature type="active site" description="Nucleophile" evidence="2">
    <location>
        <position position="106"/>
    </location>
</feature>
<protein>
    <submittedName>
        <fullName evidence="6">Patatin-like phospholipase family protein</fullName>
    </submittedName>
</protein>
<dbReference type="InterPro" id="IPR002641">
    <property type="entry name" value="PNPLA_dom"/>
</dbReference>
<name>A0ABV6ESJ2_9BRAD</name>
<dbReference type="PROSITE" id="PS51257">
    <property type="entry name" value="PROKAR_LIPOPROTEIN"/>
    <property type="match status" value="1"/>
</dbReference>
<dbReference type="PROSITE" id="PS51635">
    <property type="entry name" value="PNPLA"/>
    <property type="match status" value="1"/>
</dbReference>
<accession>A0ABV6ESJ2</accession>
<feature type="chain" id="PRO_5045651680" evidence="4">
    <location>
        <begin position="25"/>
        <end position="396"/>
    </location>
</feature>
<comment type="caution">
    <text evidence="6">The sequence shown here is derived from an EMBL/GenBank/DDBJ whole genome shotgun (WGS) entry which is preliminary data.</text>
</comment>
<dbReference type="Proteomes" id="UP001589775">
    <property type="component" value="Unassembled WGS sequence"/>
</dbReference>
<evidence type="ECO:0000313" key="7">
    <source>
        <dbReference type="Proteomes" id="UP001589775"/>
    </source>
</evidence>
<dbReference type="Gene3D" id="3.40.1090.10">
    <property type="entry name" value="Cytosolic phospholipase A2 catalytic domain"/>
    <property type="match status" value="2"/>
</dbReference>
<dbReference type="SUPFAM" id="SSF52151">
    <property type="entry name" value="FabD/lysophospholipase-like"/>
    <property type="match status" value="1"/>
</dbReference>
<feature type="short sequence motif" description="DGA/G" evidence="2">
    <location>
        <begin position="250"/>
        <end position="252"/>
    </location>
</feature>
<keyword evidence="7" id="KW-1185">Reference proteome</keyword>
<dbReference type="RefSeq" id="WP_378387903.1">
    <property type="nucleotide sequence ID" value="NZ_JBHLWM010000005.1"/>
</dbReference>
<reference evidence="6 7" key="1">
    <citation type="submission" date="2024-09" db="EMBL/GenBank/DDBJ databases">
        <authorList>
            <person name="Sun Q."/>
            <person name="Mori K."/>
        </authorList>
    </citation>
    <scope>NUCLEOTIDE SEQUENCE [LARGE SCALE GENOMIC DNA]</scope>
    <source>
        <strain evidence="6 7">KCTC 23279</strain>
    </source>
</reference>
<evidence type="ECO:0000256" key="1">
    <source>
        <dbReference type="ARBA" id="ARBA00023098"/>
    </source>
</evidence>
<feature type="domain" description="PNPLA" evidence="5">
    <location>
        <begin position="71"/>
        <end position="266"/>
    </location>
</feature>
<feature type="short sequence motif" description="GXGXXG" evidence="2">
    <location>
        <begin position="75"/>
        <end position="80"/>
    </location>
</feature>
<feature type="active site" description="Proton acceptor" evidence="2">
    <location>
        <position position="250"/>
    </location>
</feature>
<gene>
    <name evidence="6" type="ORF">ACFFJ6_11945</name>
</gene>
<proteinExistence type="predicted"/>
<evidence type="ECO:0000256" key="3">
    <source>
        <dbReference type="SAM" id="MobiDB-lite"/>
    </source>
</evidence>